<dbReference type="GO" id="GO:0005858">
    <property type="term" value="C:axonemal dynein complex"/>
    <property type="evidence" value="ECO:0007669"/>
    <property type="project" value="InterPro"/>
</dbReference>
<evidence type="ECO:0000259" key="6">
    <source>
        <dbReference type="Pfam" id="PF14775"/>
    </source>
</evidence>
<keyword evidence="2 3" id="KW-0175">Coiled coil</keyword>
<feature type="region of interest" description="Disordered" evidence="4">
    <location>
        <begin position="444"/>
        <end position="463"/>
    </location>
</feature>
<accession>A0A6J1WMN2</accession>
<dbReference type="GO" id="GO:0003352">
    <property type="term" value="P:regulation of cilium movement"/>
    <property type="evidence" value="ECO:0007669"/>
    <property type="project" value="TreeGrafter"/>
</dbReference>
<protein>
    <submittedName>
        <fullName evidence="8">Dynein regulatory complex protein 1 isoform X1</fullName>
    </submittedName>
</protein>
<dbReference type="KEGG" id="gmw:113516079"/>
<comment type="similarity">
    <text evidence="1">Belongs to the DRC1 family.</text>
</comment>
<feature type="region of interest" description="Disordered" evidence="4">
    <location>
        <begin position="656"/>
        <end position="686"/>
    </location>
</feature>
<name>A0A6J1WMN2_GALME</name>
<dbReference type="Pfam" id="PF14772">
    <property type="entry name" value="NYD-SP28"/>
    <property type="match status" value="1"/>
</dbReference>
<organism evidence="7 8">
    <name type="scientific">Galleria mellonella</name>
    <name type="common">Greater wax moth</name>
    <dbReference type="NCBI Taxonomy" id="7137"/>
    <lineage>
        <taxon>Eukaryota</taxon>
        <taxon>Metazoa</taxon>
        <taxon>Ecdysozoa</taxon>
        <taxon>Arthropoda</taxon>
        <taxon>Hexapoda</taxon>
        <taxon>Insecta</taxon>
        <taxon>Pterygota</taxon>
        <taxon>Neoptera</taxon>
        <taxon>Endopterygota</taxon>
        <taxon>Lepidoptera</taxon>
        <taxon>Glossata</taxon>
        <taxon>Ditrysia</taxon>
        <taxon>Pyraloidea</taxon>
        <taxon>Pyralidae</taxon>
        <taxon>Galleriinae</taxon>
        <taxon>Galleria</taxon>
    </lineage>
</organism>
<feature type="coiled-coil region" evidence="3">
    <location>
        <begin position="129"/>
        <end position="204"/>
    </location>
</feature>
<dbReference type="Pfam" id="PF14775">
    <property type="entry name" value="NYD-SP28_assoc"/>
    <property type="match status" value="1"/>
</dbReference>
<evidence type="ECO:0000313" key="7">
    <source>
        <dbReference type="Proteomes" id="UP001652740"/>
    </source>
</evidence>
<evidence type="ECO:0000256" key="4">
    <source>
        <dbReference type="SAM" id="MobiDB-lite"/>
    </source>
</evidence>
<feature type="compositionally biased region" description="Acidic residues" evidence="4">
    <location>
        <begin position="75"/>
        <end position="86"/>
    </location>
</feature>
<dbReference type="AlphaFoldDB" id="A0A6J1WMN2"/>
<feature type="domain" description="Dynein regulatory complex protein 1/2 N-terminal" evidence="5">
    <location>
        <begin position="115"/>
        <end position="216"/>
    </location>
</feature>
<evidence type="ECO:0000256" key="3">
    <source>
        <dbReference type="SAM" id="Coils"/>
    </source>
</evidence>
<dbReference type="InterPro" id="IPR039505">
    <property type="entry name" value="DRC1/2_N"/>
</dbReference>
<evidence type="ECO:0000256" key="1">
    <source>
        <dbReference type="ARBA" id="ARBA00009688"/>
    </source>
</evidence>
<evidence type="ECO:0000313" key="8">
    <source>
        <dbReference type="RefSeq" id="XP_026756235.3"/>
    </source>
</evidence>
<evidence type="ECO:0000256" key="2">
    <source>
        <dbReference type="ARBA" id="ARBA00023054"/>
    </source>
</evidence>
<dbReference type="RefSeq" id="XP_026756235.3">
    <property type="nucleotide sequence ID" value="XM_026900434.3"/>
</dbReference>
<dbReference type="GO" id="GO:0070286">
    <property type="term" value="P:axonemal dynein complex assembly"/>
    <property type="evidence" value="ECO:0007669"/>
    <property type="project" value="InterPro"/>
</dbReference>
<feature type="coiled-coil region" evidence="3">
    <location>
        <begin position="297"/>
        <end position="331"/>
    </location>
</feature>
<feature type="coiled-coil region" evidence="3">
    <location>
        <begin position="357"/>
        <end position="402"/>
    </location>
</feature>
<sequence>MVTKFLLALLVLNQRDKFLQHIRMAGKFGSYEDDEEDVLAPKEPQVTSQDPEERKAGRALRIKKRQEALKRAEQQTDETSGEEEPGPIEQATALAAEELQRLALDGAAKVTNVKVTTDEREVIRRTLFSEKMNRSVKKIEEEAADAQLQYEAITSNWDVMLTIKDPLDIDMEIKAQKQKCDDLLAQKNSLIDELKSDLKRMDEAYYEDLDKQDKDIKELSDRIEKQVTIMQRAYEKQLSLIELAINIERDAMVDHNNKRWEALYKQRDREEIAHMEYKFGQLEEHKAEIEAIMWDHHEKYREAKIELESLIQELQKELEKLKATCIINTEKIGYNYQVLKKREEENVFVRSQQKRKLNKMSDIANNLRSKIRKAAEDGAIEEIKADAEIVKLMQTMEDLEKKSEHFSHVNHYKFSQVWRMSAARCSQLLRELRQAEVALHAHVLSEPPPQPSAPPPKSPLSKYEHEDLDKNVQSSIMPKEPVDPNNKIAQEEKDKLVRHILQLVADNTGFLVEDRLLKLIEKYQLTSRNLCTLDSIFMALEIQAEEDIELLCKTFLNYAFCPICVGMDAASEMMEPSTTILTNEDSSQHASISAKGMRVDRPSLRGRASIARSVSASTSRSAHVGFKAHELSPADQLLMAEADEIIQKCGDPQTTVSVTGGGSDSAGPTSSRRAGARGVTVSSQPTVATTRTTNPFLCPVGHYLEIEPMQVLTALGEFISVFVPPEKKKLYDILDSVKPPNFSTPSRKLTTEEITQYWAQWKNVFPFEKDHFWDGLLTGLNNYLPILQERERLHEEVMMLRSRNAALRRLVRGALPDLPSAPPRYVRPAPPAFIASHPDNAPEHYAKLPPI</sequence>
<evidence type="ECO:0000259" key="5">
    <source>
        <dbReference type="Pfam" id="PF14772"/>
    </source>
</evidence>
<feature type="domain" description="Dynein regulatory complex protein 1 C-terminal" evidence="6">
    <location>
        <begin position="756"/>
        <end position="812"/>
    </location>
</feature>
<gene>
    <name evidence="8" type="primary">LOC113516079</name>
</gene>
<dbReference type="PANTHER" id="PTHR21625:SF1">
    <property type="entry name" value="DYNEIN REGULATORY COMPLEX PROTEIN 1"/>
    <property type="match status" value="1"/>
</dbReference>
<dbReference type="Proteomes" id="UP001652740">
    <property type="component" value="Unplaced"/>
</dbReference>
<reference evidence="8" key="1">
    <citation type="submission" date="2025-08" db="UniProtKB">
        <authorList>
            <consortium name="RefSeq"/>
        </authorList>
    </citation>
    <scope>IDENTIFICATION</scope>
    <source>
        <tissue evidence="8">Whole larvae</tissue>
    </source>
</reference>
<feature type="compositionally biased region" description="Pro residues" evidence="4">
    <location>
        <begin position="446"/>
        <end position="458"/>
    </location>
</feature>
<dbReference type="PANTHER" id="PTHR21625">
    <property type="entry name" value="NYD-SP28 PROTEIN"/>
    <property type="match status" value="1"/>
</dbReference>
<dbReference type="InterPro" id="IPR039750">
    <property type="entry name" value="DRC1/DRC2"/>
</dbReference>
<feature type="compositionally biased region" description="Basic and acidic residues" evidence="4">
    <location>
        <begin position="65"/>
        <end position="74"/>
    </location>
</feature>
<dbReference type="GeneID" id="113516079"/>
<feature type="region of interest" description="Disordered" evidence="4">
    <location>
        <begin position="31"/>
        <end position="87"/>
    </location>
</feature>
<dbReference type="InterPro" id="IPR029440">
    <property type="entry name" value="DRC1_C"/>
</dbReference>
<proteinExistence type="inferred from homology"/>
<keyword evidence="7" id="KW-1185">Reference proteome</keyword>
<dbReference type="GO" id="GO:0060285">
    <property type="term" value="P:cilium-dependent cell motility"/>
    <property type="evidence" value="ECO:0007669"/>
    <property type="project" value="TreeGrafter"/>
</dbReference>